<name>A0AA39D342_9EURO</name>
<dbReference type="PANTHER" id="PTHR10366:SF814">
    <property type="entry name" value="NAD-DEPENDENT EPIMERASE_DEHYDRATASE DOMAIN-CONTAINING PROTEIN"/>
    <property type="match status" value="1"/>
</dbReference>
<accession>A0AA39D342</accession>
<feature type="domain" description="NAD-dependent epimerase/dehydratase" evidence="3">
    <location>
        <begin position="4"/>
        <end position="263"/>
    </location>
</feature>
<evidence type="ECO:0000259" key="3">
    <source>
        <dbReference type="Pfam" id="PF01370"/>
    </source>
</evidence>
<dbReference type="Proteomes" id="UP001172681">
    <property type="component" value="Unassembled WGS sequence"/>
</dbReference>
<comment type="similarity">
    <text evidence="2">Belongs to the NAD(P)-dependent epimerase/dehydratase family. Dihydroflavonol-4-reductase subfamily.</text>
</comment>
<comment type="caution">
    <text evidence="4">The sequence shown here is derived from an EMBL/GenBank/DDBJ whole genome shotgun (WGS) entry which is preliminary data.</text>
</comment>
<proteinExistence type="inferred from homology"/>
<reference evidence="4" key="1">
    <citation type="submission" date="2022-10" db="EMBL/GenBank/DDBJ databases">
        <title>Culturing micro-colonial fungi from biological soil crusts in the Mojave desert and describing Neophaeococcomyces mojavensis, and introducing the new genera and species Taxawa tesnikishii.</title>
        <authorList>
            <person name="Kurbessoian T."/>
            <person name="Stajich J.E."/>
        </authorList>
    </citation>
    <scope>NUCLEOTIDE SEQUENCE</scope>
    <source>
        <strain evidence="4">TK_35</strain>
    </source>
</reference>
<dbReference type="InterPro" id="IPR001509">
    <property type="entry name" value="Epimerase_deHydtase"/>
</dbReference>
<dbReference type="InterPro" id="IPR036291">
    <property type="entry name" value="NAD(P)-bd_dom_sf"/>
</dbReference>
<dbReference type="EMBL" id="JAPDRN010000007">
    <property type="protein sequence ID" value="KAJ9643842.1"/>
    <property type="molecule type" value="Genomic_DNA"/>
</dbReference>
<keyword evidence="1" id="KW-0560">Oxidoreductase</keyword>
<keyword evidence="5" id="KW-1185">Reference proteome</keyword>
<organism evidence="4 5">
    <name type="scientific">Knufia peltigerae</name>
    <dbReference type="NCBI Taxonomy" id="1002370"/>
    <lineage>
        <taxon>Eukaryota</taxon>
        <taxon>Fungi</taxon>
        <taxon>Dikarya</taxon>
        <taxon>Ascomycota</taxon>
        <taxon>Pezizomycotina</taxon>
        <taxon>Eurotiomycetes</taxon>
        <taxon>Chaetothyriomycetidae</taxon>
        <taxon>Chaetothyriales</taxon>
        <taxon>Trichomeriaceae</taxon>
        <taxon>Knufia</taxon>
    </lineage>
</organism>
<evidence type="ECO:0000313" key="5">
    <source>
        <dbReference type="Proteomes" id="UP001172681"/>
    </source>
</evidence>
<dbReference type="AlphaFoldDB" id="A0AA39D342"/>
<evidence type="ECO:0000313" key="4">
    <source>
        <dbReference type="EMBL" id="KAJ9643842.1"/>
    </source>
</evidence>
<dbReference type="Gene3D" id="3.40.50.720">
    <property type="entry name" value="NAD(P)-binding Rossmann-like Domain"/>
    <property type="match status" value="1"/>
</dbReference>
<evidence type="ECO:0000256" key="2">
    <source>
        <dbReference type="ARBA" id="ARBA00023445"/>
    </source>
</evidence>
<evidence type="ECO:0000256" key="1">
    <source>
        <dbReference type="ARBA" id="ARBA00023002"/>
    </source>
</evidence>
<dbReference type="InterPro" id="IPR050425">
    <property type="entry name" value="NAD(P)_dehydrat-like"/>
</dbReference>
<dbReference type="SUPFAM" id="SSF51735">
    <property type="entry name" value="NAD(P)-binding Rossmann-fold domains"/>
    <property type="match status" value="1"/>
</dbReference>
<dbReference type="PANTHER" id="PTHR10366">
    <property type="entry name" value="NAD DEPENDENT EPIMERASE/DEHYDRATASE"/>
    <property type="match status" value="1"/>
</dbReference>
<sequence>MSKVLLTGANGFLATHILSQLVDSGYEVTGTVRTESKAEDVFLAHPSFKSKVKLVVIPDLSAAGAYDVVFKETQFDYIVHTASPVPDGSGKDFDQDFLVPAVQGNLELLHAARKYSKDLKHFCFTGSIVSVADVSKPFSGKVLTANDWNEVDPDVARQAQHGHVSYMYAKTLAEKALWKFVEDEKPQFTVSVISAPLIIGPPLQRLDEHAFGKGRTNMSSDLFYNTFLKPGTESSGNPLFSTYIDVRDLATLHVRALAEATDKNRRLLLANPEPFFAETVLEILENEYAQLHERLASVHAAAIVANNEEDVAHPFKVDDSETRGVFGDKIYRSLRATVIDTAKRLLEIE</sequence>
<dbReference type="GO" id="GO:0016616">
    <property type="term" value="F:oxidoreductase activity, acting on the CH-OH group of donors, NAD or NADP as acceptor"/>
    <property type="evidence" value="ECO:0007669"/>
    <property type="project" value="TreeGrafter"/>
</dbReference>
<protein>
    <recommendedName>
        <fullName evidence="3">NAD-dependent epimerase/dehydratase domain-containing protein</fullName>
    </recommendedName>
</protein>
<gene>
    <name evidence="4" type="ORF">H2204_001987</name>
</gene>
<dbReference type="Pfam" id="PF01370">
    <property type="entry name" value="Epimerase"/>
    <property type="match status" value="1"/>
</dbReference>